<protein>
    <submittedName>
        <fullName evidence="3">Uncharacterized protein LOC118411823</fullName>
    </submittedName>
</protein>
<evidence type="ECO:0000313" key="2">
    <source>
        <dbReference type="Proteomes" id="UP000001554"/>
    </source>
</evidence>
<name>A0A9J7MK98_BRAFL</name>
<proteinExistence type="predicted"/>
<sequence>MSDINMPSLAGKLQDLELGLKTEDKKGYGQALREAISCVDNFMEVEILKSIGDLHLQEGKQSKDSADFDKAAAVYAAALLRCTDPDMGQTLEHRIGYMEKLSSKLLQGYTPHFRWLSPDYRGTGDSNVLRVADMCDKLDRSKTESQHSVEETYTETLVTAIENSDTFLEVEVLKSLGDFYLEQGKKTYDLSQFPKAAAMYKKALTRCEDSETNPTLHHRISYAEKIREAVRKQSTSKKPRQRGRRPSTSKQYEEHLKKGDSSLARVHLDSAEQHFAAALKTVHKQDPTAQQYQREVANLGETILPALGIKSLNDFYSENPLDNWYYDSVTPRGFAFDGSMPKASKTPLGRQGSELICTPSNMVSKLQKDVTLYLKEGYNLATILRNPCLIAGDQGLINAYMDITGKALQADGGKIAQELAQGMLRENHQLLSNLVTMET</sequence>
<reference evidence="2" key="1">
    <citation type="journal article" date="2020" name="Nat. Ecol. Evol.">
        <title>Deeply conserved synteny resolves early events in vertebrate evolution.</title>
        <authorList>
            <person name="Simakov O."/>
            <person name="Marletaz F."/>
            <person name="Yue J.X."/>
            <person name="O'Connell B."/>
            <person name="Jenkins J."/>
            <person name="Brandt A."/>
            <person name="Calef R."/>
            <person name="Tung C.H."/>
            <person name="Huang T.K."/>
            <person name="Schmutz J."/>
            <person name="Satoh N."/>
            <person name="Yu J.K."/>
            <person name="Putnam N.H."/>
            <person name="Green R.E."/>
            <person name="Rokhsar D.S."/>
        </authorList>
    </citation>
    <scope>NUCLEOTIDE SEQUENCE [LARGE SCALE GENOMIC DNA]</scope>
    <source>
        <strain evidence="2">S238N-H82</strain>
    </source>
</reference>
<feature type="region of interest" description="Disordered" evidence="1">
    <location>
        <begin position="229"/>
        <end position="259"/>
    </location>
</feature>
<dbReference type="Proteomes" id="UP000001554">
    <property type="component" value="Chromosome 3"/>
</dbReference>
<dbReference type="Gene3D" id="1.25.40.10">
    <property type="entry name" value="Tetratricopeptide repeat domain"/>
    <property type="match status" value="1"/>
</dbReference>
<evidence type="ECO:0000256" key="1">
    <source>
        <dbReference type="SAM" id="MobiDB-lite"/>
    </source>
</evidence>
<feature type="compositionally biased region" description="Basic residues" evidence="1">
    <location>
        <begin position="234"/>
        <end position="247"/>
    </location>
</feature>
<dbReference type="PANTHER" id="PTHR19959:SF119">
    <property type="entry name" value="FUNGAL LIPASE-LIKE DOMAIN-CONTAINING PROTEIN"/>
    <property type="match status" value="1"/>
</dbReference>
<reference evidence="3" key="2">
    <citation type="submission" date="2025-08" db="UniProtKB">
        <authorList>
            <consortium name="RefSeq"/>
        </authorList>
    </citation>
    <scope>IDENTIFICATION</scope>
    <source>
        <strain evidence="3">S238N-H82</strain>
        <tissue evidence="3">Testes</tissue>
    </source>
</reference>
<keyword evidence="2" id="KW-1185">Reference proteome</keyword>
<dbReference type="SUPFAM" id="SSF48452">
    <property type="entry name" value="TPR-like"/>
    <property type="match status" value="1"/>
</dbReference>
<accession>A0A9J7MK98</accession>
<gene>
    <name evidence="3" type="primary">LOC118411823</name>
</gene>
<dbReference type="GeneID" id="118411823"/>
<evidence type="ECO:0000313" key="3">
    <source>
        <dbReference type="RefSeq" id="XP_035670204.1"/>
    </source>
</evidence>
<organism evidence="2 3">
    <name type="scientific">Branchiostoma floridae</name>
    <name type="common">Florida lancelet</name>
    <name type="synonym">Amphioxus</name>
    <dbReference type="NCBI Taxonomy" id="7739"/>
    <lineage>
        <taxon>Eukaryota</taxon>
        <taxon>Metazoa</taxon>
        <taxon>Chordata</taxon>
        <taxon>Cephalochordata</taxon>
        <taxon>Leptocardii</taxon>
        <taxon>Amphioxiformes</taxon>
        <taxon>Branchiostomatidae</taxon>
        <taxon>Branchiostoma</taxon>
    </lineage>
</organism>
<dbReference type="InterPro" id="IPR011990">
    <property type="entry name" value="TPR-like_helical_dom_sf"/>
</dbReference>
<dbReference type="PANTHER" id="PTHR19959">
    <property type="entry name" value="KINESIN LIGHT CHAIN"/>
    <property type="match status" value="1"/>
</dbReference>
<dbReference type="OrthoDB" id="10260758at2759"/>
<dbReference type="AlphaFoldDB" id="A0A9J7MK98"/>
<dbReference type="RefSeq" id="XP_035670204.1">
    <property type="nucleotide sequence ID" value="XM_035814311.1"/>
</dbReference>
<dbReference type="KEGG" id="bfo:118411823"/>